<feature type="signal peptide" evidence="1">
    <location>
        <begin position="1"/>
        <end position="23"/>
    </location>
</feature>
<feature type="domain" description="AB hydrolase-1" evidence="2">
    <location>
        <begin position="54"/>
        <end position="160"/>
    </location>
</feature>
<dbReference type="KEGG" id="sdyn:Mal52_35390"/>
<dbReference type="Proteomes" id="UP000319383">
    <property type="component" value="Chromosome"/>
</dbReference>
<evidence type="ECO:0000313" key="3">
    <source>
        <dbReference type="EMBL" id="QDU45051.1"/>
    </source>
</evidence>
<evidence type="ECO:0000256" key="1">
    <source>
        <dbReference type="SAM" id="SignalP"/>
    </source>
</evidence>
<accession>A0A517ZRD6</accession>
<dbReference type="InterPro" id="IPR000073">
    <property type="entry name" value="AB_hydrolase_1"/>
</dbReference>
<dbReference type="RefSeq" id="WP_145377379.1">
    <property type="nucleotide sequence ID" value="NZ_CP036276.1"/>
</dbReference>
<protein>
    <submittedName>
        <fullName evidence="3">N-formylmaleamate deformylase</fullName>
        <ecNumber evidence="3">3.5.1.106</ecNumber>
    </submittedName>
</protein>
<dbReference type="GO" id="GO:0016787">
    <property type="term" value="F:hydrolase activity"/>
    <property type="evidence" value="ECO:0007669"/>
    <property type="project" value="UniProtKB-KW"/>
</dbReference>
<dbReference type="EC" id="3.5.1.106" evidence="3"/>
<proteinExistence type="predicted"/>
<name>A0A517ZRD6_9PLAN</name>
<dbReference type="EMBL" id="CP036276">
    <property type="protein sequence ID" value="QDU45051.1"/>
    <property type="molecule type" value="Genomic_DNA"/>
</dbReference>
<reference evidence="3 4" key="1">
    <citation type="submission" date="2019-02" db="EMBL/GenBank/DDBJ databases">
        <title>Deep-cultivation of Planctomycetes and their phenomic and genomic characterization uncovers novel biology.</title>
        <authorList>
            <person name="Wiegand S."/>
            <person name="Jogler M."/>
            <person name="Boedeker C."/>
            <person name="Pinto D."/>
            <person name="Vollmers J."/>
            <person name="Rivas-Marin E."/>
            <person name="Kohn T."/>
            <person name="Peeters S.H."/>
            <person name="Heuer A."/>
            <person name="Rast P."/>
            <person name="Oberbeckmann S."/>
            <person name="Bunk B."/>
            <person name="Jeske O."/>
            <person name="Meyerdierks A."/>
            <person name="Storesund J.E."/>
            <person name="Kallscheuer N."/>
            <person name="Luecker S."/>
            <person name="Lage O.M."/>
            <person name="Pohl T."/>
            <person name="Merkel B.J."/>
            <person name="Hornburger P."/>
            <person name="Mueller R.-W."/>
            <person name="Bruemmer F."/>
            <person name="Labrenz M."/>
            <person name="Spormann A.M."/>
            <person name="Op den Camp H."/>
            <person name="Overmann J."/>
            <person name="Amann R."/>
            <person name="Jetten M.S.M."/>
            <person name="Mascher T."/>
            <person name="Medema M.H."/>
            <person name="Devos D.P."/>
            <person name="Kaster A.-K."/>
            <person name="Ovreas L."/>
            <person name="Rohde M."/>
            <person name="Galperin M.Y."/>
            <person name="Jogler C."/>
        </authorList>
    </citation>
    <scope>NUCLEOTIDE SEQUENCE [LARGE SCALE GENOMIC DNA]</scope>
    <source>
        <strain evidence="3 4">Mal52</strain>
    </source>
</reference>
<gene>
    <name evidence="3" type="primary">nicD</name>
    <name evidence="3" type="ORF">Mal52_35390</name>
</gene>
<dbReference type="Gene3D" id="3.40.50.1820">
    <property type="entry name" value="alpha/beta hydrolase"/>
    <property type="match status" value="1"/>
</dbReference>
<organism evidence="3 4">
    <name type="scientific">Symmachiella dynata</name>
    <dbReference type="NCBI Taxonomy" id="2527995"/>
    <lineage>
        <taxon>Bacteria</taxon>
        <taxon>Pseudomonadati</taxon>
        <taxon>Planctomycetota</taxon>
        <taxon>Planctomycetia</taxon>
        <taxon>Planctomycetales</taxon>
        <taxon>Planctomycetaceae</taxon>
        <taxon>Symmachiella</taxon>
    </lineage>
</organism>
<dbReference type="PANTHER" id="PTHR43798">
    <property type="entry name" value="MONOACYLGLYCEROL LIPASE"/>
    <property type="match status" value="1"/>
</dbReference>
<dbReference type="Pfam" id="PF00561">
    <property type="entry name" value="Abhydrolase_1"/>
    <property type="match status" value="1"/>
</dbReference>
<dbReference type="InterPro" id="IPR050266">
    <property type="entry name" value="AB_hydrolase_sf"/>
</dbReference>
<sequence length="281" mass="31534" precursor="true">MRMIACRGSFVLAILICATAVVAGESKRLTGFEDRLIPMEHGQLCCAHRPGDGPTLLLIPGTFSDSRAFAKLAPHLGKDLNLFVLENRGLGRSWPPPQDGSIEQCAQDALFVAEKLGLESFYIGGHSLGGMISLEVGRRAPEKLRGVISLEGWTSWHAARDAFRGDMRATLTDEQLAELAAYRKEVLSKWSDEQRSSFGKVWKAWDGLSFLEDTSLPVLEIYGDRGRARPTREMLRIPERDNIQLKWIDNSSHSLHYQHPRRVAEALNRFIRQQEVKRAGK</sequence>
<dbReference type="PANTHER" id="PTHR43798:SF33">
    <property type="entry name" value="HYDROLASE, PUTATIVE (AFU_ORTHOLOGUE AFUA_2G14860)-RELATED"/>
    <property type="match status" value="1"/>
</dbReference>
<keyword evidence="3" id="KW-0378">Hydrolase</keyword>
<dbReference type="InterPro" id="IPR029058">
    <property type="entry name" value="AB_hydrolase_fold"/>
</dbReference>
<dbReference type="GO" id="GO:0016020">
    <property type="term" value="C:membrane"/>
    <property type="evidence" value="ECO:0007669"/>
    <property type="project" value="TreeGrafter"/>
</dbReference>
<keyword evidence="1" id="KW-0732">Signal</keyword>
<dbReference type="AlphaFoldDB" id="A0A517ZRD6"/>
<evidence type="ECO:0000259" key="2">
    <source>
        <dbReference type="Pfam" id="PF00561"/>
    </source>
</evidence>
<keyword evidence="4" id="KW-1185">Reference proteome</keyword>
<feature type="chain" id="PRO_5021829600" evidence="1">
    <location>
        <begin position="24"/>
        <end position="281"/>
    </location>
</feature>
<dbReference type="SUPFAM" id="SSF53474">
    <property type="entry name" value="alpha/beta-Hydrolases"/>
    <property type="match status" value="1"/>
</dbReference>
<evidence type="ECO:0000313" key="4">
    <source>
        <dbReference type="Proteomes" id="UP000319383"/>
    </source>
</evidence>